<feature type="domain" description="Transcription regulator PadR N-terminal" evidence="2">
    <location>
        <begin position="14"/>
        <end position="83"/>
    </location>
</feature>
<dbReference type="InterPro" id="IPR005149">
    <property type="entry name" value="Tscrpt_reg_PadR_N"/>
</dbReference>
<accession>A0ABP9HZ78</accession>
<dbReference type="EMBL" id="BAABHS010000025">
    <property type="protein sequence ID" value="GAA4982698.1"/>
    <property type="molecule type" value="Genomic_DNA"/>
</dbReference>
<dbReference type="Pfam" id="PF03551">
    <property type="entry name" value="PadR"/>
    <property type="match status" value="1"/>
</dbReference>
<evidence type="ECO:0000313" key="3">
    <source>
        <dbReference type="EMBL" id="GAA4982698.1"/>
    </source>
</evidence>
<feature type="compositionally biased region" description="Basic and acidic residues" evidence="1">
    <location>
        <begin position="123"/>
        <end position="132"/>
    </location>
</feature>
<keyword evidence="4" id="KW-1185">Reference proteome</keyword>
<gene>
    <name evidence="3" type="ORF">GCM10023205_60270</name>
</gene>
<dbReference type="RefSeq" id="WP_345678889.1">
    <property type="nucleotide sequence ID" value="NZ_BAABHS010000025.1"/>
</dbReference>
<sequence>MTPVFGHGRLRLYLLKLLDESPRHGYEIIRLLQDRFLGLYAPSAGTVYPRLAKLEQEGLVTHSVEGGRKVYRITEAGRAELAERQPELDALESEIRDSVYERAREIRDEVRTSARNLREELRQATREMRDTPQDTPGATGADRDGAASGGPGKDDPVSAWAKNIGPALSQKMVDLAEGLAQGLAGLTEHHAQHLEEELRRRFGPEGPGDGRGGKAATATGKPTGTTTGKTAGQPAGKSAGKTTAKPAPAAAGADDPWRAETDPATDHGTTPSADSPAGESGKAGTSGKTGKTAPGLDELGRLFDRFRTEIDTAAGRAGLTPSQVDRARDVLVRAYTELSDIVNDR</sequence>
<dbReference type="PANTHER" id="PTHR43252">
    <property type="entry name" value="TRANSCRIPTIONAL REGULATOR YQJI"/>
    <property type="match status" value="1"/>
</dbReference>
<dbReference type="InterPro" id="IPR036388">
    <property type="entry name" value="WH-like_DNA-bd_sf"/>
</dbReference>
<comment type="caution">
    <text evidence="3">The sequence shown here is derived from an EMBL/GenBank/DDBJ whole genome shotgun (WGS) entry which is preliminary data.</text>
</comment>
<evidence type="ECO:0000259" key="2">
    <source>
        <dbReference type="Pfam" id="PF03551"/>
    </source>
</evidence>
<dbReference type="InterPro" id="IPR011991">
    <property type="entry name" value="ArsR-like_HTH"/>
</dbReference>
<dbReference type="CDD" id="cd00090">
    <property type="entry name" value="HTH_ARSR"/>
    <property type="match status" value="1"/>
</dbReference>
<dbReference type="PANTHER" id="PTHR43252:SF7">
    <property type="entry name" value="TRANSCRIPTIONAL REGULATOR YQJI"/>
    <property type="match status" value="1"/>
</dbReference>
<feature type="region of interest" description="Disordered" evidence="1">
    <location>
        <begin position="123"/>
        <end position="160"/>
    </location>
</feature>
<evidence type="ECO:0000313" key="4">
    <source>
        <dbReference type="Proteomes" id="UP001500466"/>
    </source>
</evidence>
<dbReference type="Gene3D" id="1.10.10.10">
    <property type="entry name" value="Winged helix-like DNA-binding domain superfamily/Winged helix DNA-binding domain"/>
    <property type="match status" value="1"/>
</dbReference>
<dbReference type="Proteomes" id="UP001500466">
    <property type="component" value="Unassembled WGS sequence"/>
</dbReference>
<feature type="compositionally biased region" description="Basic and acidic residues" evidence="1">
    <location>
        <begin position="255"/>
        <end position="265"/>
    </location>
</feature>
<dbReference type="InterPro" id="IPR036390">
    <property type="entry name" value="WH_DNA-bd_sf"/>
</dbReference>
<dbReference type="SUPFAM" id="SSF46785">
    <property type="entry name" value="Winged helix' DNA-binding domain"/>
    <property type="match status" value="1"/>
</dbReference>
<name>A0ABP9HZ78_9ACTN</name>
<feature type="compositionally biased region" description="Low complexity" evidence="1">
    <location>
        <begin position="277"/>
        <end position="295"/>
    </location>
</feature>
<protein>
    <recommendedName>
        <fullName evidence="2">Transcription regulator PadR N-terminal domain-containing protein</fullName>
    </recommendedName>
</protein>
<reference evidence="4" key="1">
    <citation type="journal article" date="2019" name="Int. J. Syst. Evol. Microbiol.">
        <title>The Global Catalogue of Microorganisms (GCM) 10K type strain sequencing project: providing services to taxonomists for standard genome sequencing and annotation.</title>
        <authorList>
            <consortium name="The Broad Institute Genomics Platform"/>
            <consortium name="The Broad Institute Genome Sequencing Center for Infectious Disease"/>
            <person name="Wu L."/>
            <person name="Ma J."/>
        </authorList>
    </citation>
    <scope>NUCLEOTIDE SEQUENCE [LARGE SCALE GENOMIC DNA]</scope>
    <source>
        <strain evidence="4">JCM 17986</strain>
    </source>
</reference>
<evidence type="ECO:0000256" key="1">
    <source>
        <dbReference type="SAM" id="MobiDB-lite"/>
    </source>
</evidence>
<feature type="compositionally biased region" description="Low complexity" evidence="1">
    <location>
        <begin position="214"/>
        <end position="253"/>
    </location>
</feature>
<organism evidence="3 4">
    <name type="scientific">Yinghuangia aomiensis</name>
    <dbReference type="NCBI Taxonomy" id="676205"/>
    <lineage>
        <taxon>Bacteria</taxon>
        <taxon>Bacillati</taxon>
        <taxon>Actinomycetota</taxon>
        <taxon>Actinomycetes</taxon>
        <taxon>Kitasatosporales</taxon>
        <taxon>Streptomycetaceae</taxon>
        <taxon>Yinghuangia</taxon>
    </lineage>
</organism>
<feature type="region of interest" description="Disordered" evidence="1">
    <location>
        <begin position="201"/>
        <end position="300"/>
    </location>
</feature>
<proteinExistence type="predicted"/>